<dbReference type="UniPathway" id="UPA00214"/>
<name>A0A3M4WAI6_PSECI</name>
<dbReference type="GeneID" id="93658227"/>
<dbReference type="NCBIfam" id="NF007956">
    <property type="entry name" value="PRK10675.1"/>
    <property type="match status" value="1"/>
</dbReference>
<comment type="pathway">
    <text evidence="3 9">Carbohydrate metabolism; galactose metabolism.</text>
</comment>
<gene>
    <name evidence="12" type="ORF">ALP84_00579</name>
    <name evidence="11" type="ORF">PSCICP_16560</name>
</gene>
<keyword evidence="14" id="KW-1185">Reference proteome</keyword>
<dbReference type="GO" id="GO:0005829">
    <property type="term" value="C:cytosol"/>
    <property type="evidence" value="ECO:0007669"/>
    <property type="project" value="TreeGrafter"/>
</dbReference>
<dbReference type="GO" id="GO:0003978">
    <property type="term" value="F:UDP-glucose 4-epimerase activity"/>
    <property type="evidence" value="ECO:0007669"/>
    <property type="project" value="UniProtKB-UniRule"/>
</dbReference>
<keyword evidence="7 9" id="KW-0520">NAD</keyword>
<comment type="similarity">
    <text evidence="4 9">Belongs to the NAD(P)-dependent epimerase/dehydratase family.</text>
</comment>
<dbReference type="NCBIfam" id="TIGR01179">
    <property type="entry name" value="galE"/>
    <property type="match status" value="1"/>
</dbReference>
<evidence type="ECO:0000256" key="4">
    <source>
        <dbReference type="ARBA" id="ARBA00007637"/>
    </source>
</evidence>
<evidence type="ECO:0000313" key="12">
    <source>
        <dbReference type="EMBL" id="RMR60609.1"/>
    </source>
</evidence>
<proteinExistence type="inferred from homology"/>
<evidence type="ECO:0000256" key="7">
    <source>
        <dbReference type="ARBA" id="ARBA00023027"/>
    </source>
</evidence>
<dbReference type="InterPro" id="IPR036291">
    <property type="entry name" value="NAD(P)-bd_dom_sf"/>
</dbReference>
<dbReference type="CDD" id="cd05247">
    <property type="entry name" value="UDP_G4E_1_SDR_e"/>
    <property type="match status" value="1"/>
</dbReference>
<dbReference type="Proteomes" id="UP000614982">
    <property type="component" value="Unassembled WGS sequence"/>
</dbReference>
<evidence type="ECO:0000256" key="6">
    <source>
        <dbReference type="ARBA" id="ARBA00018569"/>
    </source>
</evidence>
<evidence type="ECO:0000256" key="8">
    <source>
        <dbReference type="ARBA" id="ARBA00023235"/>
    </source>
</evidence>
<reference evidence="11 14" key="2">
    <citation type="submission" date="2020-05" db="EMBL/GenBank/DDBJ databases">
        <title>Genetic diversity of Pseudomonas cichorii.</title>
        <authorList>
            <person name="Tani S."/>
            <person name="Yagi H."/>
            <person name="Hashimoto S."/>
            <person name="Iiyama K."/>
            <person name="Furuya N."/>
        </authorList>
    </citation>
    <scope>NUCLEOTIDE SEQUENCE [LARGE SCALE GENOMIC DNA]</scope>
    <source>
        <strain evidence="11 14">LMG 2162</strain>
    </source>
</reference>
<evidence type="ECO:0000256" key="9">
    <source>
        <dbReference type="RuleBase" id="RU366046"/>
    </source>
</evidence>
<feature type="domain" description="NAD(P)-binding" evidence="10">
    <location>
        <begin position="3"/>
        <end position="323"/>
    </location>
</feature>
<dbReference type="PANTHER" id="PTHR43725:SF47">
    <property type="entry name" value="UDP-GLUCOSE 4-EPIMERASE"/>
    <property type="match status" value="1"/>
</dbReference>
<dbReference type="AlphaFoldDB" id="A0A3M4WAI6"/>
<keyword evidence="8 9" id="KW-0413">Isomerase</keyword>
<dbReference type="PANTHER" id="PTHR43725">
    <property type="entry name" value="UDP-GLUCOSE 4-EPIMERASE"/>
    <property type="match status" value="1"/>
</dbReference>
<reference evidence="12 13" key="1">
    <citation type="submission" date="2018-08" db="EMBL/GenBank/DDBJ databases">
        <title>Recombination of ecologically and evolutionarily significant loci maintains genetic cohesion in the Pseudomonas syringae species complex.</title>
        <authorList>
            <person name="Dillon M."/>
            <person name="Thakur S."/>
            <person name="Almeida R.N.D."/>
            <person name="Weir B.S."/>
            <person name="Guttman D.S."/>
        </authorList>
    </citation>
    <scope>NUCLEOTIDE SEQUENCE [LARGE SCALE GENOMIC DNA]</scope>
    <source>
        <strain evidence="12 13">ICMP 6917</strain>
    </source>
</reference>
<dbReference type="Gene3D" id="3.40.50.720">
    <property type="entry name" value="NAD(P)-binding Rossmann-like Domain"/>
    <property type="match status" value="1"/>
</dbReference>
<dbReference type="InterPro" id="IPR005886">
    <property type="entry name" value="UDP_G4E"/>
</dbReference>
<dbReference type="GO" id="GO:0006012">
    <property type="term" value="P:galactose metabolic process"/>
    <property type="evidence" value="ECO:0007669"/>
    <property type="project" value="UniProtKB-UniPathway"/>
</dbReference>
<dbReference type="Gene3D" id="3.90.25.10">
    <property type="entry name" value="UDP-galactose 4-epimerase, domain 1"/>
    <property type="match status" value="1"/>
</dbReference>
<dbReference type="EMBL" id="RBRY01000042">
    <property type="protein sequence ID" value="RMR60609.1"/>
    <property type="molecule type" value="Genomic_DNA"/>
</dbReference>
<dbReference type="RefSeq" id="WP_025259188.1">
    <property type="nucleotide sequence ID" value="NZ_BLVX01000001.1"/>
</dbReference>
<evidence type="ECO:0000256" key="3">
    <source>
        <dbReference type="ARBA" id="ARBA00004947"/>
    </source>
</evidence>
<evidence type="ECO:0000256" key="2">
    <source>
        <dbReference type="ARBA" id="ARBA00001911"/>
    </source>
</evidence>
<accession>A0A3M4WAI6</accession>
<evidence type="ECO:0000256" key="1">
    <source>
        <dbReference type="ARBA" id="ARBA00000083"/>
    </source>
</evidence>
<comment type="cofactor">
    <cofactor evidence="2 9">
        <name>NAD(+)</name>
        <dbReference type="ChEBI" id="CHEBI:57540"/>
    </cofactor>
</comment>
<comment type="subunit">
    <text evidence="9">Homodimer.</text>
</comment>
<evidence type="ECO:0000259" key="10">
    <source>
        <dbReference type="Pfam" id="PF16363"/>
    </source>
</evidence>
<dbReference type="InterPro" id="IPR016040">
    <property type="entry name" value="NAD(P)-bd_dom"/>
</dbReference>
<evidence type="ECO:0000313" key="14">
    <source>
        <dbReference type="Proteomes" id="UP000614982"/>
    </source>
</evidence>
<evidence type="ECO:0000256" key="5">
    <source>
        <dbReference type="ARBA" id="ARBA00013189"/>
    </source>
</evidence>
<keyword evidence="9" id="KW-0119">Carbohydrate metabolism</keyword>
<dbReference type="SUPFAM" id="SSF51735">
    <property type="entry name" value="NAD(P)-binding Rossmann-fold domains"/>
    <property type="match status" value="1"/>
</dbReference>
<organism evidence="12 13">
    <name type="scientific">Pseudomonas cichorii</name>
    <dbReference type="NCBI Taxonomy" id="36746"/>
    <lineage>
        <taxon>Bacteria</taxon>
        <taxon>Pseudomonadati</taxon>
        <taxon>Pseudomonadota</taxon>
        <taxon>Gammaproteobacteria</taxon>
        <taxon>Pseudomonadales</taxon>
        <taxon>Pseudomonadaceae</taxon>
        <taxon>Pseudomonas</taxon>
    </lineage>
</organism>
<dbReference type="Proteomes" id="UP000278332">
    <property type="component" value="Unassembled WGS sequence"/>
</dbReference>
<comment type="catalytic activity">
    <reaction evidence="1 9">
        <text>UDP-alpha-D-glucose = UDP-alpha-D-galactose</text>
        <dbReference type="Rhea" id="RHEA:22168"/>
        <dbReference type="ChEBI" id="CHEBI:58885"/>
        <dbReference type="ChEBI" id="CHEBI:66914"/>
        <dbReference type="EC" id="5.1.3.2"/>
    </reaction>
</comment>
<dbReference type="EMBL" id="BLWA01000003">
    <property type="protein sequence ID" value="GFM91684.1"/>
    <property type="molecule type" value="Genomic_DNA"/>
</dbReference>
<evidence type="ECO:0000313" key="11">
    <source>
        <dbReference type="EMBL" id="GFM91684.1"/>
    </source>
</evidence>
<sequence>MILVTGGAGYIGAHAVLALLEVGEDVLVLDNFCNSSPHALTRIEQICGRRPVLVQGDVRNRGVLAKLFSRYPIRAVLHFAGLKAVGESVRKPLHYYDTNVSGTINLCQAMAAAGVFTLVFSSSATVYGGCRKMPIAEQARSGRPTNPYGQSKLMAEQVLGSLARADQRWRIALLRYFNPVGAHPSGLIGESPNTIPNNLLPYLLRVADGKLPVLPVYGGDYPTVDGSGVRDYIHVQDLVAGHLDALHYLRTHSGIRAWNLGTGIDYSVLQVVKTFEQVTGVKVPVQMCERRPGDVAQCWADPSRARSELGWVARYGLETMLRDAWHWQCTSPEGYEDGLVTMQEPIPGVPLSAGGAAATDDGLHALSMPRTRQ</sequence>
<dbReference type="EC" id="5.1.3.2" evidence="5 9"/>
<dbReference type="OrthoDB" id="9803010at2"/>
<evidence type="ECO:0000313" key="13">
    <source>
        <dbReference type="Proteomes" id="UP000278332"/>
    </source>
</evidence>
<protein>
    <recommendedName>
        <fullName evidence="6 9">UDP-glucose 4-epimerase</fullName>
        <ecNumber evidence="5 9">5.1.3.2</ecNumber>
    </recommendedName>
</protein>
<dbReference type="Pfam" id="PF16363">
    <property type="entry name" value="GDP_Man_Dehyd"/>
    <property type="match status" value="1"/>
</dbReference>
<comment type="caution">
    <text evidence="12">The sequence shown here is derived from an EMBL/GenBank/DDBJ whole genome shotgun (WGS) entry which is preliminary data.</text>
</comment>